<reference evidence="1 3" key="2">
    <citation type="journal article" date="2016" name="Appl. Microbiol. Biotechnol.">
        <title>Exploiting the genome sequence of Streptomyces nodosus for enhanced antibiotic production.</title>
        <authorList>
            <person name="Sweeney P."/>
            <person name="Murphy C.D."/>
            <person name="Caffrey P."/>
        </authorList>
    </citation>
    <scope>NUCLEOTIDE SEQUENCE [LARGE SCALE GENOMIC DNA]</scope>
    <source>
        <strain evidence="1 3">ATCC 14899</strain>
    </source>
</reference>
<evidence type="ECO:0008006" key="5">
    <source>
        <dbReference type="Google" id="ProtNLM"/>
    </source>
</evidence>
<dbReference type="EMBL" id="CP023747">
    <property type="protein sequence ID" value="QEV43537.1"/>
    <property type="molecule type" value="Genomic_DNA"/>
</dbReference>
<evidence type="ECO:0000313" key="4">
    <source>
        <dbReference type="Proteomes" id="UP000325763"/>
    </source>
</evidence>
<gene>
    <name evidence="2" type="ORF">CP978_27845</name>
    <name evidence="1" type="ORF">SNOD_27565</name>
</gene>
<accession>A0A0B5DPZ5</accession>
<dbReference type="KEGG" id="snq:CP978_27845"/>
<dbReference type="EMBL" id="CP009313">
    <property type="protein sequence ID" value="AJE43370.1"/>
    <property type="molecule type" value="Genomic_DNA"/>
</dbReference>
<evidence type="ECO:0000313" key="2">
    <source>
        <dbReference type="EMBL" id="QEV43537.1"/>
    </source>
</evidence>
<dbReference type="Proteomes" id="UP000325763">
    <property type="component" value="Chromosome"/>
</dbReference>
<dbReference type="OrthoDB" id="4226877at2"/>
<keyword evidence="3" id="KW-1185">Reference proteome</keyword>
<proteinExistence type="predicted"/>
<dbReference type="AlphaFoldDB" id="A0A0B5DPZ5"/>
<evidence type="ECO:0000313" key="3">
    <source>
        <dbReference type="Proteomes" id="UP000031526"/>
    </source>
</evidence>
<organism evidence="1 3">
    <name type="scientific">Streptomyces nodosus</name>
    <dbReference type="NCBI Taxonomy" id="40318"/>
    <lineage>
        <taxon>Bacteria</taxon>
        <taxon>Bacillati</taxon>
        <taxon>Actinomycetota</taxon>
        <taxon>Actinomycetes</taxon>
        <taxon>Kitasatosporales</taxon>
        <taxon>Streptomycetaceae</taxon>
        <taxon>Streptomyces</taxon>
    </lineage>
</organism>
<dbReference type="Proteomes" id="UP000031526">
    <property type="component" value="Chromosome"/>
</dbReference>
<name>A0A0B5DPZ5_9ACTN</name>
<sequence length="144" mass="15288">MNINGIQVSTEASAETRRLIEANSVAAVAAANVCGSGYTISTGAYRYGTYGSTYTWTNGTSGSGYYDKPICAVFFNDTGASRSMGVRLYSNFTADPADEDFGTFSSYAGPVYQKRGYCGKVYSYMKDASGKVVVDNYGTVGSCN</sequence>
<reference evidence="3" key="1">
    <citation type="submission" date="2014-09" db="EMBL/GenBank/DDBJ databases">
        <title>Sequence of the Streptomyces nodosus genome.</title>
        <authorList>
            <person name="Sweeney P."/>
            <person name="Stephens N."/>
            <person name="Murphy C."/>
            <person name="Caffrey P."/>
        </authorList>
    </citation>
    <scope>NUCLEOTIDE SEQUENCE [LARGE SCALE GENOMIC DNA]</scope>
    <source>
        <strain evidence="3">ATCC 14899</strain>
    </source>
</reference>
<dbReference type="HOGENOM" id="CLU_130996_0_0_11"/>
<evidence type="ECO:0000313" key="1">
    <source>
        <dbReference type="EMBL" id="AJE43370.1"/>
    </source>
</evidence>
<protein>
    <recommendedName>
        <fullName evidence="5">Spore-associated protein A</fullName>
    </recommendedName>
</protein>
<reference evidence="2 4" key="3">
    <citation type="submission" date="2017-09" db="EMBL/GenBank/DDBJ databases">
        <title>Streptomyces genome completion.</title>
        <authorList>
            <person name="Lee N."/>
            <person name="Cho B.-K."/>
        </authorList>
    </citation>
    <scope>NUCLEOTIDE SEQUENCE [LARGE SCALE GENOMIC DNA]</scope>
    <source>
        <strain evidence="2 4">ATCC 14899</strain>
    </source>
</reference>